<protein>
    <submittedName>
        <fullName evidence="1">Uncharacterized protein</fullName>
    </submittedName>
</protein>
<reference evidence="1" key="2">
    <citation type="journal article" date="2015" name="Data Brief">
        <title>Shoot transcriptome of the giant reed, Arundo donax.</title>
        <authorList>
            <person name="Barrero R.A."/>
            <person name="Guerrero F.D."/>
            <person name="Moolhuijzen P."/>
            <person name="Goolsby J.A."/>
            <person name="Tidwell J."/>
            <person name="Bellgard S.E."/>
            <person name="Bellgard M.I."/>
        </authorList>
    </citation>
    <scope>NUCLEOTIDE SEQUENCE</scope>
    <source>
        <tissue evidence="1">Shoot tissue taken approximately 20 cm above the soil surface</tissue>
    </source>
</reference>
<evidence type="ECO:0000313" key="1">
    <source>
        <dbReference type="EMBL" id="JAD48498.1"/>
    </source>
</evidence>
<dbReference type="AlphaFoldDB" id="A0A0A9AF21"/>
<reference evidence="1" key="1">
    <citation type="submission" date="2014-09" db="EMBL/GenBank/DDBJ databases">
        <authorList>
            <person name="Magalhaes I.L.F."/>
            <person name="Oliveira U."/>
            <person name="Santos F.R."/>
            <person name="Vidigal T.H.D.A."/>
            <person name="Brescovit A.D."/>
            <person name="Santos A.J."/>
        </authorList>
    </citation>
    <scope>NUCLEOTIDE SEQUENCE</scope>
    <source>
        <tissue evidence="1">Shoot tissue taken approximately 20 cm above the soil surface</tissue>
    </source>
</reference>
<name>A0A0A9AF21_ARUDO</name>
<proteinExistence type="predicted"/>
<dbReference type="EMBL" id="GBRH01249397">
    <property type="protein sequence ID" value="JAD48498.1"/>
    <property type="molecule type" value="Transcribed_RNA"/>
</dbReference>
<accession>A0A0A9AF21</accession>
<sequence length="29" mass="3556">MERTIQLYQFFFQQTELSKLTNSKCFPLN</sequence>
<organism evidence="1">
    <name type="scientific">Arundo donax</name>
    <name type="common">Giant reed</name>
    <name type="synonym">Donax arundinaceus</name>
    <dbReference type="NCBI Taxonomy" id="35708"/>
    <lineage>
        <taxon>Eukaryota</taxon>
        <taxon>Viridiplantae</taxon>
        <taxon>Streptophyta</taxon>
        <taxon>Embryophyta</taxon>
        <taxon>Tracheophyta</taxon>
        <taxon>Spermatophyta</taxon>
        <taxon>Magnoliopsida</taxon>
        <taxon>Liliopsida</taxon>
        <taxon>Poales</taxon>
        <taxon>Poaceae</taxon>
        <taxon>PACMAD clade</taxon>
        <taxon>Arundinoideae</taxon>
        <taxon>Arundineae</taxon>
        <taxon>Arundo</taxon>
    </lineage>
</organism>